<feature type="chain" id="PRO_5040972948" evidence="1">
    <location>
        <begin position="21"/>
        <end position="143"/>
    </location>
</feature>
<comment type="caution">
    <text evidence="2">The sequence shown here is derived from an EMBL/GenBank/DDBJ whole genome shotgun (WGS) entry which is preliminary data.</text>
</comment>
<keyword evidence="1" id="KW-0732">Signal</keyword>
<sequence>MKLNVLFKVSVLGFFTITDAHFANMDLDGVSCYILDGIEGTTPGDAIAINSTHWHDHDDPSKKGSVTVVTSQEEYLDLPTHPKIGIVCSPDEIDLSSIYIPYAEMEPTDEEFYQNNATVYQANEDPQSRFRFKCVIEFCRGSD</sequence>
<protein>
    <submittedName>
        <fullName evidence="2">Uncharacterized protein</fullName>
    </submittedName>
</protein>
<evidence type="ECO:0000313" key="2">
    <source>
        <dbReference type="EMBL" id="CAI5760117.1"/>
    </source>
</evidence>
<reference evidence="2" key="1">
    <citation type="submission" date="2022-12" db="EMBL/GenBank/DDBJ databases">
        <authorList>
            <person name="Brejova B."/>
        </authorList>
    </citation>
    <scope>NUCLEOTIDE SEQUENCE</scope>
</reference>
<proteinExistence type="predicted"/>
<evidence type="ECO:0000256" key="1">
    <source>
        <dbReference type="SAM" id="SignalP"/>
    </source>
</evidence>
<name>A0A9W4TXB6_9ASCO</name>
<dbReference type="AlphaFoldDB" id="A0A9W4TXB6"/>
<evidence type="ECO:0000313" key="3">
    <source>
        <dbReference type="Proteomes" id="UP001152885"/>
    </source>
</evidence>
<organism evidence="2 3">
    <name type="scientific">Candida verbasci</name>
    <dbReference type="NCBI Taxonomy" id="1227364"/>
    <lineage>
        <taxon>Eukaryota</taxon>
        <taxon>Fungi</taxon>
        <taxon>Dikarya</taxon>
        <taxon>Ascomycota</taxon>
        <taxon>Saccharomycotina</taxon>
        <taxon>Pichiomycetes</taxon>
        <taxon>Debaryomycetaceae</taxon>
        <taxon>Candida/Lodderomyces clade</taxon>
        <taxon>Candida</taxon>
    </lineage>
</organism>
<dbReference type="OrthoDB" id="5395479at2759"/>
<dbReference type="Proteomes" id="UP001152885">
    <property type="component" value="Unassembled WGS sequence"/>
</dbReference>
<keyword evidence="3" id="KW-1185">Reference proteome</keyword>
<gene>
    <name evidence="2" type="ORF">CANVERA_P4628</name>
</gene>
<dbReference type="EMBL" id="CANTUO010000005">
    <property type="protein sequence ID" value="CAI5760117.1"/>
    <property type="molecule type" value="Genomic_DNA"/>
</dbReference>
<feature type="signal peptide" evidence="1">
    <location>
        <begin position="1"/>
        <end position="20"/>
    </location>
</feature>
<accession>A0A9W4TXB6</accession>